<gene>
    <name evidence="2" type="ORF">OOA_08042</name>
</gene>
<dbReference type="Gene3D" id="3.30.470.30">
    <property type="entry name" value="DNA ligase/mRNA capping enzyme"/>
    <property type="match status" value="1"/>
</dbReference>
<name>K8X133_9GAMM</name>
<dbReference type="PATRIC" id="fig|1141662.3.peg.1631"/>
<evidence type="ECO:0000259" key="1">
    <source>
        <dbReference type="Pfam" id="PF09414"/>
    </source>
</evidence>
<dbReference type="Proteomes" id="UP000009336">
    <property type="component" value="Unassembled WGS sequence"/>
</dbReference>
<dbReference type="STRING" id="1141662.OOA_08042"/>
<dbReference type="HOGENOM" id="CLU_080123_1_0_6"/>
<reference evidence="2 3" key="1">
    <citation type="journal article" date="2012" name="BMC Genomics">
        <title>Comparative genomics of bacteria in the genus Providencia isolated from wild Drosophila melanogaster.</title>
        <authorList>
            <person name="Galac M.R."/>
            <person name="Lazzaro B.P."/>
        </authorList>
    </citation>
    <scope>NUCLEOTIDE SEQUENCE [LARGE SCALE GENOMIC DNA]</scope>
    <source>
        <strain evidence="2 3">DSM 19968</strain>
    </source>
</reference>
<sequence>MQNIEQLVHTEKLDGENNCLSQQGVFARSHATPTQSAWSQQIRQRWQLIKNDLGDIELFGENLYAVHSIEYQHIEDYFYIFAVRQGDYWLSWEEVKFYAALFDFPTVPELSIVIDRQLGSTHFSEQLIAAASSDSQFIGHDTQTHQSCCMEGIVTRDSKRFLVDDFMAHVFKYVRKNHVKTDIHWKRNWQRAKLAFEHQGGTQ</sequence>
<dbReference type="InterPro" id="IPR052732">
    <property type="entry name" value="Cell-binding_unc_protein"/>
</dbReference>
<dbReference type="eggNOG" id="COG4639">
    <property type="taxonomic scope" value="Bacteria"/>
</dbReference>
<proteinExistence type="predicted"/>
<dbReference type="EMBL" id="AKKL01000021">
    <property type="protein sequence ID" value="EKT62185.1"/>
    <property type="molecule type" value="Genomic_DNA"/>
</dbReference>
<dbReference type="InterPro" id="IPR021122">
    <property type="entry name" value="RNA_ligase_dom_REL/Rnl2"/>
</dbReference>
<comment type="caution">
    <text evidence="2">The sequence shown here is derived from an EMBL/GenBank/DDBJ whole genome shotgun (WGS) entry which is preliminary data.</text>
</comment>
<keyword evidence="3" id="KW-1185">Reference proteome</keyword>
<dbReference type="SUPFAM" id="SSF56091">
    <property type="entry name" value="DNA ligase/mRNA capping enzyme, catalytic domain"/>
    <property type="match status" value="1"/>
</dbReference>
<dbReference type="PANTHER" id="PTHR43883:SF1">
    <property type="entry name" value="GLUCONOKINASE"/>
    <property type="match status" value="1"/>
</dbReference>
<evidence type="ECO:0000313" key="2">
    <source>
        <dbReference type="EMBL" id="EKT62185.1"/>
    </source>
</evidence>
<feature type="domain" description="RNA ligase" evidence="1">
    <location>
        <begin position="6"/>
        <end position="174"/>
    </location>
</feature>
<evidence type="ECO:0000313" key="3">
    <source>
        <dbReference type="Proteomes" id="UP000009336"/>
    </source>
</evidence>
<organism evidence="2 3">
    <name type="scientific">Providencia burhodogranariea DSM 19968</name>
    <dbReference type="NCBI Taxonomy" id="1141662"/>
    <lineage>
        <taxon>Bacteria</taxon>
        <taxon>Pseudomonadati</taxon>
        <taxon>Pseudomonadota</taxon>
        <taxon>Gammaproteobacteria</taxon>
        <taxon>Enterobacterales</taxon>
        <taxon>Morganellaceae</taxon>
        <taxon>Providencia</taxon>
    </lineage>
</organism>
<dbReference type="AlphaFoldDB" id="K8X133"/>
<accession>K8X133</accession>
<dbReference type="Pfam" id="PF09414">
    <property type="entry name" value="RNA_ligase"/>
    <property type="match status" value="1"/>
</dbReference>
<dbReference type="PANTHER" id="PTHR43883">
    <property type="entry name" value="SLR0207 PROTEIN"/>
    <property type="match status" value="1"/>
</dbReference>
<protein>
    <recommendedName>
        <fullName evidence="1">RNA ligase domain-containing protein</fullName>
    </recommendedName>
</protein>